<evidence type="ECO:0000256" key="1">
    <source>
        <dbReference type="SAM" id="MobiDB-lite"/>
    </source>
</evidence>
<keyword evidence="2" id="KW-0812">Transmembrane</keyword>
<feature type="compositionally biased region" description="Low complexity" evidence="1">
    <location>
        <begin position="131"/>
        <end position="145"/>
    </location>
</feature>
<dbReference type="EMBL" id="JAKWFO010000001">
    <property type="protein sequence ID" value="KAI9639587.1"/>
    <property type="molecule type" value="Genomic_DNA"/>
</dbReference>
<gene>
    <name evidence="3" type="ORF">MKK02DRAFT_29619</name>
</gene>
<dbReference type="RefSeq" id="XP_052949364.1">
    <property type="nucleotide sequence ID" value="XM_053087869.1"/>
</dbReference>
<feature type="transmembrane region" description="Helical" evidence="2">
    <location>
        <begin position="82"/>
        <end position="103"/>
    </location>
</feature>
<evidence type="ECO:0000313" key="4">
    <source>
        <dbReference type="Proteomes" id="UP001164286"/>
    </source>
</evidence>
<evidence type="ECO:0000313" key="3">
    <source>
        <dbReference type="EMBL" id="KAI9639587.1"/>
    </source>
</evidence>
<name>A0AA38HE35_9TREE</name>
<evidence type="ECO:0000256" key="2">
    <source>
        <dbReference type="SAM" id="Phobius"/>
    </source>
</evidence>
<dbReference type="Proteomes" id="UP001164286">
    <property type="component" value="Unassembled WGS sequence"/>
</dbReference>
<proteinExistence type="predicted"/>
<dbReference type="GeneID" id="77727074"/>
<keyword evidence="2" id="KW-0472">Membrane</keyword>
<reference evidence="3" key="1">
    <citation type="journal article" date="2022" name="G3 (Bethesda)">
        <title>High quality genome of the basidiomycete yeast Dioszegia hungarica PDD-24b-2 isolated from cloud water.</title>
        <authorList>
            <person name="Jarrige D."/>
            <person name="Haridas S."/>
            <person name="Bleykasten-Grosshans C."/>
            <person name="Joly M."/>
            <person name="Nadalig T."/>
            <person name="Sancelme M."/>
            <person name="Vuilleumier S."/>
            <person name="Grigoriev I.V."/>
            <person name="Amato P."/>
            <person name="Bringel F."/>
        </authorList>
    </citation>
    <scope>NUCLEOTIDE SEQUENCE</scope>
    <source>
        <strain evidence="3">PDD-24b-2</strain>
    </source>
</reference>
<protein>
    <submittedName>
        <fullName evidence="3">Uncharacterized protein</fullName>
    </submittedName>
</protein>
<feature type="region of interest" description="Disordered" evidence="1">
    <location>
        <begin position="131"/>
        <end position="150"/>
    </location>
</feature>
<dbReference type="AlphaFoldDB" id="A0AA38HE35"/>
<organism evidence="3 4">
    <name type="scientific">Dioszegia hungarica</name>
    <dbReference type="NCBI Taxonomy" id="4972"/>
    <lineage>
        <taxon>Eukaryota</taxon>
        <taxon>Fungi</taxon>
        <taxon>Dikarya</taxon>
        <taxon>Basidiomycota</taxon>
        <taxon>Agaricomycotina</taxon>
        <taxon>Tremellomycetes</taxon>
        <taxon>Tremellales</taxon>
        <taxon>Bulleribasidiaceae</taxon>
        <taxon>Dioszegia</taxon>
    </lineage>
</organism>
<feature type="region of interest" description="Disordered" evidence="1">
    <location>
        <begin position="23"/>
        <end position="68"/>
    </location>
</feature>
<accession>A0AA38HE35</accession>
<sequence>MSLAATTEPIALVTLPEVRIPEAAHTRGGTHSIASQGSDDTAVNLDDADAEGQWESSRRLSLESDGGDDWYRSGHITPKWKTGLFVASLLAAGGGLGAFYGYVFTKPDQKRGTSDTPVTVSITSTPDIMSVPTPTVTGVTTSTTSDLDPVSASRVPLPFGTPAPSTLQSIDWANPINILSTVGTQSTADPTITVTPTMPVQGGEA</sequence>
<comment type="caution">
    <text evidence="3">The sequence shown here is derived from an EMBL/GenBank/DDBJ whole genome shotgun (WGS) entry which is preliminary data.</text>
</comment>
<keyword evidence="4" id="KW-1185">Reference proteome</keyword>
<feature type="compositionally biased region" description="Polar residues" evidence="1">
    <location>
        <begin position="32"/>
        <end position="41"/>
    </location>
</feature>
<keyword evidence="2" id="KW-1133">Transmembrane helix</keyword>